<dbReference type="AlphaFoldDB" id="A0A1R0H870"/>
<evidence type="ECO:0000313" key="2">
    <source>
        <dbReference type="Proteomes" id="UP000187455"/>
    </source>
</evidence>
<keyword evidence="2" id="KW-1185">Reference proteome</keyword>
<evidence type="ECO:0000313" key="1">
    <source>
        <dbReference type="EMBL" id="OLY85412.1"/>
    </source>
</evidence>
<comment type="caution">
    <text evidence="1">The sequence shown here is derived from an EMBL/GenBank/DDBJ whole genome shotgun (WGS) entry which is preliminary data.</text>
</comment>
<accession>A0A1R0H870</accession>
<name>A0A1R0H870_9FUNG</name>
<reference evidence="1 2" key="1">
    <citation type="journal article" date="2016" name="Mol. Biol. Evol.">
        <title>Genome-Wide Survey of Gut Fungi (Harpellales) Reveals the First Horizontally Transferred Ubiquitin Gene from a Mosquito Host.</title>
        <authorList>
            <person name="Wang Y."/>
            <person name="White M.M."/>
            <person name="Kvist S."/>
            <person name="Moncalvo J.M."/>
        </authorList>
    </citation>
    <scope>NUCLEOTIDE SEQUENCE [LARGE SCALE GENOMIC DNA]</scope>
    <source>
        <strain evidence="1 2">ALG-7-W6</strain>
    </source>
</reference>
<proteinExistence type="predicted"/>
<protein>
    <submittedName>
        <fullName evidence="1">Uncharacterized protein</fullName>
    </submittedName>
</protein>
<dbReference type="EMBL" id="LSSL01000116">
    <property type="protein sequence ID" value="OLY85412.1"/>
    <property type="molecule type" value="Genomic_DNA"/>
</dbReference>
<dbReference type="Proteomes" id="UP000187455">
    <property type="component" value="Unassembled WGS sequence"/>
</dbReference>
<organism evidence="1 2">
    <name type="scientific">Smittium mucronatum</name>
    <dbReference type="NCBI Taxonomy" id="133383"/>
    <lineage>
        <taxon>Eukaryota</taxon>
        <taxon>Fungi</taxon>
        <taxon>Fungi incertae sedis</taxon>
        <taxon>Zoopagomycota</taxon>
        <taxon>Kickxellomycotina</taxon>
        <taxon>Harpellomycetes</taxon>
        <taxon>Harpellales</taxon>
        <taxon>Legeriomycetaceae</taxon>
        <taxon>Smittium</taxon>
    </lineage>
</organism>
<gene>
    <name evidence="1" type="ORF">AYI68_g398</name>
</gene>
<sequence length="70" mass="7681">MIPVLQTGQARSTFPALLWLVMVDYDYVNMCPSGTVVFTTGLYNVGRGRVSMIPSHRCRVDSVGIFTPSA</sequence>